<dbReference type="Gene3D" id="3.40.50.2000">
    <property type="entry name" value="Glycogen Phosphorylase B"/>
    <property type="match status" value="1"/>
</dbReference>
<evidence type="ECO:0000313" key="2">
    <source>
        <dbReference type="EMBL" id="MBC3476314.1"/>
    </source>
</evidence>
<dbReference type="Proteomes" id="UP000628086">
    <property type="component" value="Unassembled WGS sequence"/>
</dbReference>
<keyword evidence="3" id="KW-1185">Reference proteome</keyword>
<proteinExistence type="predicted"/>
<dbReference type="Gene3D" id="3.40.50.11190">
    <property type="match status" value="1"/>
</dbReference>
<name>A0ABR6V708_9PSED</name>
<reference evidence="2 3" key="1">
    <citation type="journal article" date="2020" name="Microorganisms">
        <title>Reliable Identification of Environmental Pseudomonas Isolates Using the rpoD Gene.</title>
        <authorList>
            <consortium name="The Broad Institute Genome Sequencing Platform"/>
            <person name="Girard L."/>
            <person name="Lood C."/>
            <person name="Rokni-Zadeh H."/>
            <person name="van Noort V."/>
            <person name="Lavigne R."/>
            <person name="De Mot R."/>
        </authorList>
    </citation>
    <scope>NUCLEOTIDE SEQUENCE [LARGE SCALE GENOMIC DNA]</scope>
    <source>
        <strain evidence="2 3">RW7P2</strain>
    </source>
</reference>
<dbReference type="InterPro" id="IPR007235">
    <property type="entry name" value="Glyco_trans_28_C"/>
</dbReference>
<feature type="domain" description="Glycosyl transferase family 28 C-terminal" evidence="1">
    <location>
        <begin position="209"/>
        <end position="327"/>
    </location>
</feature>
<dbReference type="Pfam" id="PF04101">
    <property type="entry name" value="Glyco_tran_28_C"/>
    <property type="match status" value="1"/>
</dbReference>
<evidence type="ECO:0000313" key="3">
    <source>
        <dbReference type="Proteomes" id="UP000628086"/>
    </source>
</evidence>
<dbReference type="RefSeq" id="WP_104884027.1">
    <property type="nucleotide sequence ID" value="NZ_JABWRR010000039.1"/>
</dbReference>
<gene>
    <name evidence="2" type="primary">pseG</name>
    <name evidence="2" type="ORF">HU747_11950</name>
</gene>
<protein>
    <submittedName>
        <fullName evidence="2">UDP-2,4-diacetamido-2,4, 6-trideoxy-beta-L-altropyranose hydrolase</fullName>
        <ecNumber evidence="2">3.6.1.57</ecNumber>
    </submittedName>
</protein>
<dbReference type="InterPro" id="IPR020023">
    <property type="entry name" value="PseG"/>
</dbReference>
<comment type="caution">
    <text evidence="2">The sequence shown here is derived from an EMBL/GenBank/DDBJ whole genome shotgun (WGS) entry which is preliminary data.</text>
</comment>
<sequence length="359" mass="39337">MKIVFRVDASFEMGTGHVMRCVTLAKALRDHGHHCLFIGREHPGNMNGFIRDHEFEVCGLPLGSERDSDLPHSHWLGASQFEDQQQCRAVVDSFQPDWLVVDHYALDERWESVVVPAGCRVMVIDDLADRKHRCDLLLDQNLGRQPGEYAQRVPDSCCVLTGPSHALLRSEFAELRPPSLQRRAPAKIREILVSLGGVDQHNHTGSILTALTQCELSEDIRFTVIMGAAAPHLESVRSIARDCPWPVEVLSGINDMARRMVDADLAIGAGGGTSWERCCLGLPTLLVILAENQRPAGNALQATGAVQLIDPAAELASQLNEAIRVLSSPEVLGPMVEASSRITDGLGVSRVIRVMETEV</sequence>
<organism evidence="2 3">
    <name type="scientific">Pseudomonas taiwanensis</name>
    <dbReference type="NCBI Taxonomy" id="470150"/>
    <lineage>
        <taxon>Bacteria</taxon>
        <taxon>Pseudomonadati</taxon>
        <taxon>Pseudomonadota</taxon>
        <taxon>Gammaproteobacteria</taxon>
        <taxon>Pseudomonadales</taxon>
        <taxon>Pseudomonadaceae</taxon>
        <taxon>Pseudomonas</taxon>
    </lineage>
</organism>
<dbReference type="PANTHER" id="PTHR21015:SF22">
    <property type="entry name" value="GLYCOSYLTRANSFERASE"/>
    <property type="match status" value="1"/>
</dbReference>
<dbReference type="PANTHER" id="PTHR21015">
    <property type="entry name" value="UDP-N-ACETYLGLUCOSAMINE--N-ACETYLMURAMYL-(PENTAPEPTIDE) PYROPHOSPHORYL-UNDECAPRENOL N-ACETYLGLUCOSAMINE TRANSFERASE 1"/>
    <property type="match status" value="1"/>
</dbReference>
<keyword evidence="2" id="KW-0378">Hydrolase</keyword>
<dbReference type="SUPFAM" id="SSF53756">
    <property type="entry name" value="UDP-Glycosyltransferase/glycogen phosphorylase"/>
    <property type="match status" value="1"/>
</dbReference>
<evidence type="ECO:0000259" key="1">
    <source>
        <dbReference type="Pfam" id="PF04101"/>
    </source>
</evidence>
<dbReference type="NCBIfam" id="TIGR03590">
    <property type="entry name" value="PseG"/>
    <property type="match status" value="1"/>
</dbReference>
<dbReference type="GO" id="GO:0016787">
    <property type="term" value="F:hydrolase activity"/>
    <property type="evidence" value="ECO:0007669"/>
    <property type="project" value="UniProtKB-KW"/>
</dbReference>
<dbReference type="EMBL" id="JABWRS010000007">
    <property type="protein sequence ID" value="MBC3476314.1"/>
    <property type="molecule type" value="Genomic_DNA"/>
</dbReference>
<accession>A0ABR6V708</accession>
<dbReference type="EC" id="3.6.1.57" evidence="2"/>